<dbReference type="OrthoDB" id="9813184at2"/>
<dbReference type="InterPro" id="IPR026283">
    <property type="entry name" value="B-gal_1-like"/>
</dbReference>
<evidence type="ECO:0000313" key="9">
    <source>
        <dbReference type="Proteomes" id="UP000272729"/>
    </source>
</evidence>
<dbReference type="PRINTS" id="PR00742">
    <property type="entry name" value="GLHYDRLASE35"/>
</dbReference>
<evidence type="ECO:0000256" key="4">
    <source>
        <dbReference type="PIRSR" id="PIRSR006336-1"/>
    </source>
</evidence>
<feature type="domain" description="Glycoside hydrolase 35 catalytic" evidence="5">
    <location>
        <begin position="11"/>
        <end position="323"/>
    </location>
</feature>
<evidence type="ECO:0000256" key="2">
    <source>
        <dbReference type="ARBA" id="ARBA00022801"/>
    </source>
</evidence>
<dbReference type="EMBL" id="RBXR01000001">
    <property type="protein sequence ID" value="RKT74251.1"/>
    <property type="molecule type" value="Genomic_DNA"/>
</dbReference>
<dbReference type="InterPro" id="IPR017853">
    <property type="entry name" value="GH"/>
</dbReference>
<dbReference type="Pfam" id="PF01301">
    <property type="entry name" value="Glyco_hydro_35"/>
    <property type="match status" value="1"/>
</dbReference>
<evidence type="ECO:0000256" key="1">
    <source>
        <dbReference type="ARBA" id="ARBA00009809"/>
    </source>
</evidence>
<keyword evidence="9" id="KW-1185">Reference proteome</keyword>
<dbReference type="PIRSF" id="PIRSF006336">
    <property type="entry name" value="B-gal"/>
    <property type="match status" value="1"/>
</dbReference>
<feature type="active site" description="Nucleophile" evidence="4">
    <location>
        <position position="228"/>
    </location>
</feature>
<dbReference type="RefSeq" id="WP_121228623.1">
    <property type="nucleotide sequence ID" value="NZ_JBIUBA010000018.1"/>
</dbReference>
<dbReference type="PANTHER" id="PTHR23421">
    <property type="entry name" value="BETA-GALACTOSIDASE RELATED"/>
    <property type="match status" value="1"/>
</dbReference>
<accession>A0A495XID4</accession>
<dbReference type="Pfam" id="PF21467">
    <property type="entry name" value="BetaGal_gal-bd"/>
    <property type="match status" value="1"/>
</dbReference>
<dbReference type="InterPro" id="IPR001944">
    <property type="entry name" value="Glycoside_Hdrlase_35"/>
</dbReference>
<proteinExistence type="inferred from homology"/>
<evidence type="ECO:0000259" key="5">
    <source>
        <dbReference type="Pfam" id="PF01301"/>
    </source>
</evidence>
<organism evidence="8 9">
    <name type="scientific">Saccharothrix variisporea</name>
    <dbReference type="NCBI Taxonomy" id="543527"/>
    <lineage>
        <taxon>Bacteria</taxon>
        <taxon>Bacillati</taxon>
        <taxon>Actinomycetota</taxon>
        <taxon>Actinomycetes</taxon>
        <taxon>Pseudonocardiales</taxon>
        <taxon>Pseudonocardiaceae</taxon>
        <taxon>Saccharothrix</taxon>
    </lineage>
</organism>
<dbReference type="Gene3D" id="3.20.20.80">
    <property type="entry name" value="Glycosidases"/>
    <property type="match status" value="1"/>
</dbReference>
<feature type="active site" description="Proton donor" evidence="4">
    <location>
        <position position="152"/>
    </location>
</feature>
<gene>
    <name evidence="8" type="ORF">DFJ66_7594</name>
</gene>
<dbReference type="InterPro" id="IPR048913">
    <property type="entry name" value="BetaGal_gal-bd"/>
</dbReference>
<dbReference type="Proteomes" id="UP000272729">
    <property type="component" value="Unassembled WGS sequence"/>
</dbReference>
<dbReference type="InterPro" id="IPR008979">
    <property type="entry name" value="Galactose-bd-like_sf"/>
</dbReference>
<dbReference type="SUPFAM" id="SSF49785">
    <property type="entry name" value="Galactose-binding domain-like"/>
    <property type="match status" value="1"/>
</dbReference>
<sequence length="581" mass="64180">MTTFAIQDNGFVRNGRPHRVLSGALHYFRSHPAQWPRRLSVLRGMGLNTVETYVPWNLHEPTPGRYHDLDALTRFLDAAAAEGLDAIVRPGPYICAEWENGGLPWWLSGPLRCAHPDFLAAVDSWFDVLVPRIAARQTTRGGNVVMVQVENEYGSYGSDHTYLRHLRDGLMERGIDVPLFTSDGGEALFLTGGLVPDTLGTVNFGSDAAGQFAEFRRHRPRDPLFCMEFWDGWFDHWGDRHTTRSPEDAAAALDEVLAAGASVNLYMAHGGTNFGFWAGANAGGDVHDGAYRPTVTSYDYDAPMDEAGNPTPKYWVFREVIGKYAPLPAPPPPPPATLPAATVPLTRSVRLTDVFRTPTTHTPHVPSFEELNQHQGFLLHRTTLPGPRPPLPLRLRDLRDRAQLFVDGTEHAVFSRAADPTAVDHTDVPGGVTVELLVEAMGRINYGPLLGERKGILGGVLHERQYVHGWETTPIPLDTLPELPWDTGTSTHGPLFLGGTLTVTDPRDAYLDLTGWTKGVVWVNGFCLGRYWHIGPQRTLYVPEPVLHQGDNDITILELHPDASPRSVQVSPHPVLEGDPR</sequence>
<feature type="domain" description="Beta-galactosidase galactose-binding" evidence="7">
    <location>
        <begin position="494"/>
        <end position="552"/>
    </location>
</feature>
<dbReference type="Gene3D" id="2.60.120.260">
    <property type="entry name" value="Galactose-binding domain-like"/>
    <property type="match status" value="2"/>
</dbReference>
<feature type="domain" description="Beta-galactosidase 1-like first all-beta" evidence="6">
    <location>
        <begin position="367"/>
        <end position="475"/>
    </location>
</feature>
<evidence type="ECO:0000313" key="8">
    <source>
        <dbReference type="EMBL" id="RKT74251.1"/>
    </source>
</evidence>
<dbReference type="InterPro" id="IPR048912">
    <property type="entry name" value="BetaGal1-like_ABD1"/>
</dbReference>
<dbReference type="Pfam" id="PF21317">
    <property type="entry name" value="BetaGal_ABD_1"/>
    <property type="match status" value="1"/>
</dbReference>
<dbReference type="InterPro" id="IPR031330">
    <property type="entry name" value="Gly_Hdrlase_35_cat"/>
</dbReference>
<comment type="caution">
    <text evidence="8">The sequence shown here is derived from an EMBL/GenBank/DDBJ whole genome shotgun (WGS) entry which is preliminary data.</text>
</comment>
<dbReference type="GO" id="GO:0005975">
    <property type="term" value="P:carbohydrate metabolic process"/>
    <property type="evidence" value="ECO:0007669"/>
    <property type="project" value="InterPro"/>
</dbReference>
<evidence type="ECO:0000259" key="7">
    <source>
        <dbReference type="Pfam" id="PF21467"/>
    </source>
</evidence>
<dbReference type="SUPFAM" id="SSF51445">
    <property type="entry name" value="(Trans)glycosidases"/>
    <property type="match status" value="1"/>
</dbReference>
<keyword evidence="2" id="KW-0378">Hydrolase</keyword>
<dbReference type="AlphaFoldDB" id="A0A495XID4"/>
<comment type="similarity">
    <text evidence="1">Belongs to the glycosyl hydrolase 35 family.</text>
</comment>
<reference evidence="8 9" key="1">
    <citation type="submission" date="2018-10" db="EMBL/GenBank/DDBJ databases">
        <title>Sequencing the genomes of 1000 actinobacteria strains.</title>
        <authorList>
            <person name="Klenk H.-P."/>
        </authorList>
    </citation>
    <scope>NUCLEOTIDE SEQUENCE [LARGE SCALE GENOMIC DNA]</scope>
    <source>
        <strain evidence="8 9">DSM 43911</strain>
    </source>
</reference>
<evidence type="ECO:0000256" key="3">
    <source>
        <dbReference type="ARBA" id="ARBA00023295"/>
    </source>
</evidence>
<protein>
    <submittedName>
        <fullName evidence="8">Beta-galactosidase</fullName>
    </submittedName>
</protein>
<dbReference type="GO" id="GO:0004565">
    <property type="term" value="F:beta-galactosidase activity"/>
    <property type="evidence" value="ECO:0007669"/>
    <property type="project" value="InterPro"/>
</dbReference>
<name>A0A495XID4_9PSEU</name>
<evidence type="ECO:0000259" key="6">
    <source>
        <dbReference type="Pfam" id="PF21317"/>
    </source>
</evidence>
<keyword evidence="3" id="KW-0326">Glycosidase</keyword>